<evidence type="ECO:0000256" key="1">
    <source>
        <dbReference type="ARBA" id="ARBA00011764"/>
    </source>
</evidence>
<proteinExistence type="predicted"/>
<evidence type="ECO:0000256" key="2">
    <source>
        <dbReference type="ARBA" id="ARBA00016807"/>
    </source>
</evidence>
<evidence type="ECO:0000313" key="7">
    <source>
        <dbReference type="EMBL" id="CAD7447257.1"/>
    </source>
</evidence>
<gene>
    <name evidence="7" type="ORF">TBIB3V08_LOCUS9573</name>
</gene>
<comment type="function">
    <text evidence="5">Involved in transvection phenomena (= synapsis-dependent gene expression), where the synaptic pairing of chromosomes carrying genes with which zeste interacts influences the expression of these genes. Zeste binds to DNA and stimulates transcription from a nearby promoter.</text>
</comment>
<feature type="domain" description="Myb/SANT-like DNA-binding" evidence="6">
    <location>
        <begin position="13"/>
        <end position="60"/>
    </location>
</feature>
<sequence>MEAVGFERRILERYSTKEKDILLNLIRSKAAILENKSTAYPVVISKKITWQEIADEFNSYDEFKDGREELAPPSLMASIMEEVINSASGIAKLAPPSLMASIMEEVINSTSGIAKARTTNCLVCGGLELSPSPTPRREFSRKDGRCPEDITTMEAPCLDLIGMIHSRSGRVVFQHSLLG</sequence>
<dbReference type="EMBL" id="OD568704">
    <property type="protein sequence ID" value="CAD7447257.1"/>
    <property type="molecule type" value="Genomic_DNA"/>
</dbReference>
<dbReference type="AlphaFoldDB" id="A0A7R9F7G4"/>
<evidence type="ECO:0000256" key="3">
    <source>
        <dbReference type="ARBA" id="ARBA00023015"/>
    </source>
</evidence>
<dbReference type="InterPro" id="IPR028002">
    <property type="entry name" value="Myb_DNA-bind_5"/>
</dbReference>
<evidence type="ECO:0000256" key="5">
    <source>
        <dbReference type="ARBA" id="ARBA00025466"/>
    </source>
</evidence>
<dbReference type="Pfam" id="PF13873">
    <property type="entry name" value="Myb_DNA-bind_5"/>
    <property type="match status" value="1"/>
</dbReference>
<evidence type="ECO:0000256" key="4">
    <source>
        <dbReference type="ARBA" id="ARBA00023163"/>
    </source>
</evidence>
<name>A0A7R9F7G4_9NEOP</name>
<reference evidence="7" key="1">
    <citation type="submission" date="2020-11" db="EMBL/GenBank/DDBJ databases">
        <authorList>
            <person name="Tran Van P."/>
        </authorList>
    </citation>
    <scope>NUCLEOTIDE SEQUENCE</scope>
</reference>
<organism evidence="7">
    <name type="scientific">Timema bartmani</name>
    <dbReference type="NCBI Taxonomy" id="61472"/>
    <lineage>
        <taxon>Eukaryota</taxon>
        <taxon>Metazoa</taxon>
        <taxon>Ecdysozoa</taxon>
        <taxon>Arthropoda</taxon>
        <taxon>Hexapoda</taxon>
        <taxon>Insecta</taxon>
        <taxon>Pterygota</taxon>
        <taxon>Neoptera</taxon>
        <taxon>Polyneoptera</taxon>
        <taxon>Phasmatodea</taxon>
        <taxon>Timematodea</taxon>
        <taxon>Timematoidea</taxon>
        <taxon>Timematidae</taxon>
        <taxon>Timema</taxon>
    </lineage>
</organism>
<keyword evidence="3" id="KW-0805">Transcription regulation</keyword>
<evidence type="ECO:0000259" key="6">
    <source>
        <dbReference type="Pfam" id="PF13873"/>
    </source>
</evidence>
<accession>A0A7R9F7G4</accession>
<comment type="subunit">
    <text evidence="1">Self-associates forming complexes of several hundred monomers.</text>
</comment>
<protein>
    <recommendedName>
        <fullName evidence="2">Regulatory protein zeste</fullName>
    </recommendedName>
</protein>
<keyword evidence="4" id="KW-0804">Transcription</keyword>